<sequence>MSSRPPLWRSLSFRLQSWHALILALAISGMMVAFYHIESERRLDAIDVQLSNLTREVLPELDRPEDHRPPGPPGGPGRFEDDDFGGPPPGMRRRKEEKWQADDAIDPDLKARSWTVAWDPEGHPLHHRGTGRPDSITWNQGRIPAPFVTIDGHRVMYFRGPRHSLLVTGLPLDGHQEALHRYGWELGGVGITLFLAGIVVGGAITHWSLRPARDIAEAARDIAGSDRSRRIDLRRSTRELHELAVVLNEAFDKLDGEITQRERFTADASHEFRTPLTVILGHSERLLAKPRSEEDYRKGLQVVHQSSLRLKAIVEQMMTLAHLDAEVLDHPQPIDLGDLATETLALLRESCARRDALVKMHIQPSPVCGDAELLTRLIANLLSNALRHNPPGTPLEMRSGNDQGLSWLEIEDHGVGIAPEHQDQLFERFYRVDSSRKALDGESGSGLGLSICLKIAQRHGGDLTVSSAPGQGSLFRLTLPGT</sequence>
<feature type="domain" description="HAMP" evidence="14">
    <location>
        <begin position="206"/>
        <end position="259"/>
    </location>
</feature>
<dbReference type="InterPro" id="IPR004358">
    <property type="entry name" value="Sig_transdc_His_kin-like_C"/>
</dbReference>
<dbReference type="PANTHER" id="PTHR45436:SF5">
    <property type="entry name" value="SENSOR HISTIDINE KINASE TRCS"/>
    <property type="match status" value="1"/>
</dbReference>
<keyword evidence="5" id="KW-0808">Transferase</keyword>
<evidence type="ECO:0000256" key="12">
    <source>
        <dbReference type="SAM" id="Phobius"/>
    </source>
</evidence>
<evidence type="ECO:0000256" key="1">
    <source>
        <dbReference type="ARBA" id="ARBA00000085"/>
    </source>
</evidence>
<evidence type="ECO:0000256" key="6">
    <source>
        <dbReference type="ARBA" id="ARBA00022692"/>
    </source>
</evidence>
<dbReference type="RefSeq" id="WP_184022156.1">
    <property type="nucleotide sequence ID" value="NZ_JACHFD010000035.1"/>
</dbReference>
<keyword evidence="9" id="KW-0902">Two-component regulatory system</keyword>
<feature type="transmembrane region" description="Helical" evidence="12">
    <location>
        <begin position="186"/>
        <end position="209"/>
    </location>
</feature>
<evidence type="ECO:0000256" key="4">
    <source>
        <dbReference type="ARBA" id="ARBA00022553"/>
    </source>
</evidence>
<comment type="subcellular location">
    <subcellularLocation>
        <location evidence="2">Membrane</location>
    </subcellularLocation>
</comment>
<dbReference type="EMBL" id="JACHFD010000035">
    <property type="protein sequence ID" value="MBB5353784.1"/>
    <property type="molecule type" value="Genomic_DNA"/>
</dbReference>
<dbReference type="Gene3D" id="3.30.565.10">
    <property type="entry name" value="Histidine kinase-like ATPase, C-terminal domain"/>
    <property type="match status" value="1"/>
</dbReference>
<dbReference type="Proteomes" id="UP000557717">
    <property type="component" value="Unassembled WGS sequence"/>
</dbReference>
<evidence type="ECO:0000256" key="11">
    <source>
        <dbReference type="SAM" id="MobiDB-lite"/>
    </source>
</evidence>
<dbReference type="GO" id="GO:0000155">
    <property type="term" value="F:phosphorelay sensor kinase activity"/>
    <property type="evidence" value="ECO:0007669"/>
    <property type="project" value="InterPro"/>
</dbReference>
<evidence type="ECO:0000256" key="8">
    <source>
        <dbReference type="ARBA" id="ARBA00022989"/>
    </source>
</evidence>
<dbReference type="CDD" id="cd00075">
    <property type="entry name" value="HATPase"/>
    <property type="match status" value="1"/>
</dbReference>
<reference evidence="15 16" key="1">
    <citation type="submission" date="2020-08" db="EMBL/GenBank/DDBJ databases">
        <title>Genomic Encyclopedia of Type Strains, Phase IV (KMG-IV): sequencing the most valuable type-strain genomes for metagenomic binning, comparative biology and taxonomic classification.</title>
        <authorList>
            <person name="Goeker M."/>
        </authorList>
    </citation>
    <scope>NUCLEOTIDE SEQUENCE [LARGE SCALE GENOMIC DNA]</scope>
    <source>
        <strain evidence="15 16">YC6886</strain>
    </source>
</reference>
<dbReference type="InterPro" id="IPR036890">
    <property type="entry name" value="HATPase_C_sf"/>
</dbReference>
<proteinExistence type="predicted"/>
<dbReference type="PROSITE" id="PS50109">
    <property type="entry name" value="HIS_KIN"/>
    <property type="match status" value="1"/>
</dbReference>
<dbReference type="GO" id="GO:0005886">
    <property type="term" value="C:plasma membrane"/>
    <property type="evidence" value="ECO:0007669"/>
    <property type="project" value="TreeGrafter"/>
</dbReference>
<dbReference type="FunFam" id="3.30.565.10:FF:000006">
    <property type="entry name" value="Sensor histidine kinase WalK"/>
    <property type="match status" value="1"/>
</dbReference>
<dbReference type="CDD" id="cd00082">
    <property type="entry name" value="HisKA"/>
    <property type="match status" value="1"/>
</dbReference>
<feature type="domain" description="Histidine kinase" evidence="13">
    <location>
        <begin position="267"/>
        <end position="482"/>
    </location>
</feature>
<evidence type="ECO:0000256" key="3">
    <source>
        <dbReference type="ARBA" id="ARBA00012438"/>
    </source>
</evidence>
<dbReference type="EC" id="2.7.13.3" evidence="3"/>
<comment type="catalytic activity">
    <reaction evidence="1">
        <text>ATP + protein L-histidine = ADP + protein N-phospho-L-histidine.</text>
        <dbReference type="EC" id="2.7.13.3"/>
    </reaction>
</comment>
<dbReference type="Gene3D" id="6.10.340.10">
    <property type="match status" value="1"/>
</dbReference>
<dbReference type="InterPro" id="IPR005467">
    <property type="entry name" value="His_kinase_dom"/>
</dbReference>
<evidence type="ECO:0000313" key="16">
    <source>
        <dbReference type="Proteomes" id="UP000557717"/>
    </source>
</evidence>
<dbReference type="SMART" id="SM00304">
    <property type="entry name" value="HAMP"/>
    <property type="match status" value="1"/>
</dbReference>
<accession>A0A840VE53</accession>
<dbReference type="FunFam" id="1.10.287.130:FF:000001">
    <property type="entry name" value="Two-component sensor histidine kinase"/>
    <property type="match status" value="1"/>
</dbReference>
<dbReference type="Gene3D" id="1.10.287.130">
    <property type="match status" value="1"/>
</dbReference>
<organism evidence="15 16">
    <name type="scientific">Haloferula luteola</name>
    <dbReference type="NCBI Taxonomy" id="595692"/>
    <lineage>
        <taxon>Bacteria</taxon>
        <taxon>Pseudomonadati</taxon>
        <taxon>Verrucomicrobiota</taxon>
        <taxon>Verrucomicrobiia</taxon>
        <taxon>Verrucomicrobiales</taxon>
        <taxon>Verrucomicrobiaceae</taxon>
        <taxon>Haloferula</taxon>
    </lineage>
</organism>
<dbReference type="InterPro" id="IPR036097">
    <property type="entry name" value="HisK_dim/P_sf"/>
</dbReference>
<evidence type="ECO:0000256" key="10">
    <source>
        <dbReference type="ARBA" id="ARBA00023136"/>
    </source>
</evidence>
<keyword evidence="10 12" id="KW-0472">Membrane</keyword>
<evidence type="ECO:0000256" key="7">
    <source>
        <dbReference type="ARBA" id="ARBA00022777"/>
    </source>
</evidence>
<dbReference type="PRINTS" id="PR00344">
    <property type="entry name" value="BCTRLSENSOR"/>
</dbReference>
<dbReference type="InterPro" id="IPR003661">
    <property type="entry name" value="HisK_dim/P_dom"/>
</dbReference>
<dbReference type="InterPro" id="IPR003660">
    <property type="entry name" value="HAMP_dom"/>
</dbReference>
<evidence type="ECO:0000259" key="14">
    <source>
        <dbReference type="PROSITE" id="PS50885"/>
    </source>
</evidence>
<dbReference type="PROSITE" id="PS50885">
    <property type="entry name" value="HAMP"/>
    <property type="match status" value="1"/>
</dbReference>
<evidence type="ECO:0000259" key="13">
    <source>
        <dbReference type="PROSITE" id="PS50109"/>
    </source>
</evidence>
<dbReference type="SMART" id="SM00388">
    <property type="entry name" value="HisKA"/>
    <property type="match status" value="1"/>
</dbReference>
<keyword evidence="16" id="KW-1185">Reference proteome</keyword>
<dbReference type="SMART" id="SM00387">
    <property type="entry name" value="HATPase_c"/>
    <property type="match status" value="1"/>
</dbReference>
<dbReference type="Pfam" id="PF02518">
    <property type="entry name" value="HATPase_c"/>
    <property type="match status" value="1"/>
</dbReference>
<keyword evidence="8 12" id="KW-1133">Transmembrane helix</keyword>
<gene>
    <name evidence="15" type="ORF">HNR46_004046</name>
</gene>
<comment type="caution">
    <text evidence="15">The sequence shown here is derived from an EMBL/GenBank/DDBJ whole genome shotgun (WGS) entry which is preliminary data.</text>
</comment>
<dbReference type="Pfam" id="PF00672">
    <property type="entry name" value="HAMP"/>
    <property type="match status" value="1"/>
</dbReference>
<evidence type="ECO:0000256" key="9">
    <source>
        <dbReference type="ARBA" id="ARBA00023012"/>
    </source>
</evidence>
<feature type="region of interest" description="Disordered" evidence="11">
    <location>
        <begin position="57"/>
        <end position="102"/>
    </location>
</feature>
<evidence type="ECO:0000256" key="5">
    <source>
        <dbReference type="ARBA" id="ARBA00022679"/>
    </source>
</evidence>
<dbReference type="SUPFAM" id="SSF55874">
    <property type="entry name" value="ATPase domain of HSP90 chaperone/DNA topoisomerase II/histidine kinase"/>
    <property type="match status" value="1"/>
</dbReference>
<name>A0A840VE53_9BACT</name>
<keyword evidence="4" id="KW-0597">Phosphoprotein</keyword>
<feature type="compositionally biased region" description="Basic and acidic residues" evidence="11">
    <location>
        <begin position="57"/>
        <end position="69"/>
    </location>
</feature>
<dbReference type="Pfam" id="PF00512">
    <property type="entry name" value="HisKA"/>
    <property type="match status" value="1"/>
</dbReference>
<evidence type="ECO:0000256" key="2">
    <source>
        <dbReference type="ARBA" id="ARBA00004370"/>
    </source>
</evidence>
<dbReference type="InterPro" id="IPR050428">
    <property type="entry name" value="TCS_sensor_his_kinase"/>
</dbReference>
<evidence type="ECO:0000313" key="15">
    <source>
        <dbReference type="EMBL" id="MBB5353784.1"/>
    </source>
</evidence>
<protein>
    <recommendedName>
        <fullName evidence="3">histidine kinase</fullName>
        <ecNumber evidence="3">2.7.13.3</ecNumber>
    </recommendedName>
</protein>
<dbReference type="AlphaFoldDB" id="A0A840VE53"/>
<keyword evidence="7 15" id="KW-0418">Kinase</keyword>
<dbReference type="PANTHER" id="PTHR45436">
    <property type="entry name" value="SENSOR HISTIDINE KINASE YKOH"/>
    <property type="match status" value="1"/>
</dbReference>
<keyword evidence="6 12" id="KW-0812">Transmembrane</keyword>
<dbReference type="SUPFAM" id="SSF47384">
    <property type="entry name" value="Homodimeric domain of signal transducing histidine kinase"/>
    <property type="match status" value="1"/>
</dbReference>
<dbReference type="InterPro" id="IPR003594">
    <property type="entry name" value="HATPase_dom"/>
</dbReference>
<feature type="transmembrane region" description="Helical" evidence="12">
    <location>
        <begin position="20"/>
        <end position="37"/>
    </location>
</feature>
<dbReference type="CDD" id="cd06225">
    <property type="entry name" value="HAMP"/>
    <property type="match status" value="1"/>
</dbReference>